<dbReference type="Pfam" id="PF00171">
    <property type="entry name" value="Aldedh"/>
    <property type="match status" value="1"/>
</dbReference>
<dbReference type="CDD" id="cd07103">
    <property type="entry name" value="ALDH_F5_SSADH_GabD"/>
    <property type="match status" value="1"/>
</dbReference>
<evidence type="ECO:0000256" key="1">
    <source>
        <dbReference type="ARBA" id="ARBA00005176"/>
    </source>
</evidence>
<dbReference type="InterPro" id="IPR050740">
    <property type="entry name" value="Aldehyde_DH_Superfamily"/>
</dbReference>
<dbReference type="PANTHER" id="PTHR43353">
    <property type="entry name" value="SUCCINATE-SEMIALDEHYDE DEHYDROGENASE, MITOCHONDRIAL"/>
    <property type="match status" value="1"/>
</dbReference>
<comment type="similarity">
    <text evidence="2">Belongs to the aldehyde dehydrogenase family.</text>
</comment>
<reference evidence="9 10" key="1">
    <citation type="submission" date="2019-03" db="EMBL/GenBank/DDBJ databases">
        <authorList>
            <person name="Gaulin E."/>
            <person name="Dumas B."/>
        </authorList>
    </citation>
    <scope>NUCLEOTIDE SEQUENCE [LARGE SCALE GENOMIC DNA]</scope>
    <source>
        <strain evidence="9">CBS 568.67</strain>
    </source>
</reference>
<dbReference type="PROSITE" id="PS00070">
    <property type="entry name" value="ALDEHYDE_DEHYDR_CYS"/>
    <property type="match status" value="1"/>
</dbReference>
<dbReference type="Proteomes" id="UP000332933">
    <property type="component" value="Unassembled WGS sequence"/>
</dbReference>
<feature type="domain" description="Aldehyde dehydrogenase" evidence="7">
    <location>
        <begin position="28"/>
        <end position="491"/>
    </location>
</feature>
<protein>
    <recommendedName>
        <fullName evidence="4">Succinate-semialdehyde dehydrogenase, mitochondrial</fullName>
        <ecNumber evidence="3">1.2.1.24</ecNumber>
    </recommendedName>
    <alternativeName>
        <fullName evidence="6">NAD(+)-dependent succinic semialdehyde dehydrogenase</fullName>
    </alternativeName>
</protein>
<dbReference type="InterPro" id="IPR016161">
    <property type="entry name" value="Ald_DH/histidinol_DH"/>
</dbReference>
<comment type="pathway">
    <text evidence="1">Amino-acid degradation; 4-aminobutanoate degradation.</text>
</comment>
<organism evidence="9 10">
    <name type="scientific">Aphanomyces stellatus</name>
    <dbReference type="NCBI Taxonomy" id="120398"/>
    <lineage>
        <taxon>Eukaryota</taxon>
        <taxon>Sar</taxon>
        <taxon>Stramenopiles</taxon>
        <taxon>Oomycota</taxon>
        <taxon>Saprolegniomycetes</taxon>
        <taxon>Saprolegniales</taxon>
        <taxon>Verrucalvaceae</taxon>
        <taxon>Aphanomyces</taxon>
    </lineage>
</organism>
<accession>A0A485LJ51</accession>
<dbReference type="Gene3D" id="3.40.605.10">
    <property type="entry name" value="Aldehyde Dehydrogenase, Chain A, domain 1"/>
    <property type="match status" value="1"/>
</dbReference>
<dbReference type="GO" id="GO:0009450">
    <property type="term" value="P:gamma-aminobutyric acid catabolic process"/>
    <property type="evidence" value="ECO:0007669"/>
    <property type="project" value="TreeGrafter"/>
</dbReference>
<dbReference type="OrthoDB" id="310895at2759"/>
<keyword evidence="5" id="KW-0560">Oxidoreductase</keyword>
<evidence type="ECO:0000256" key="5">
    <source>
        <dbReference type="ARBA" id="ARBA00023002"/>
    </source>
</evidence>
<proteinExistence type="inferred from homology"/>
<evidence type="ECO:0000313" key="10">
    <source>
        <dbReference type="Proteomes" id="UP000332933"/>
    </source>
</evidence>
<dbReference type="InterPro" id="IPR016160">
    <property type="entry name" value="Ald_DH_CS_CYS"/>
</dbReference>
<dbReference type="InterPro" id="IPR016162">
    <property type="entry name" value="Ald_DH_N"/>
</dbReference>
<dbReference type="InterPro" id="IPR016163">
    <property type="entry name" value="Ald_DH_C"/>
</dbReference>
<evidence type="ECO:0000256" key="3">
    <source>
        <dbReference type="ARBA" id="ARBA00013051"/>
    </source>
</evidence>
<dbReference type="InterPro" id="IPR015590">
    <property type="entry name" value="Aldehyde_DH_dom"/>
</dbReference>
<dbReference type="FunFam" id="3.40.309.10:FF:000004">
    <property type="entry name" value="Succinate-semialdehyde dehydrogenase I"/>
    <property type="match status" value="1"/>
</dbReference>
<dbReference type="EC" id="1.2.1.24" evidence="3"/>
<evidence type="ECO:0000256" key="6">
    <source>
        <dbReference type="ARBA" id="ARBA00030806"/>
    </source>
</evidence>
<keyword evidence="10" id="KW-1185">Reference proteome</keyword>
<evidence type="ECO:0000256" key="2">
    <source>
        <dbReference type="ARBA" id="ARBA00009986"/>
    </source>
</evidence>
<name>A0A485LJ51_9STRA</name>
<evidence type="ECO:0000313" key="8">
    <source>
        <dbReference type="EMBL" id="KAF0686361.1"/>
    </source>
</evidence>
<dbReference type="SUPFAM" id="SSF53720">
    <property type="entry name" value="ALDH-like"/>
    <property type="match status" value="1"/>
</dbReference>
<evidence type="ECO:0000256" key="4">
    <source>
        <dbReference type="ARBA" id="ARBA00019842"/>
    </source>
</evidence>
<evidence type="ECO:0000313" key="9">
    <source>
        <dbReference type="EMBL" id="VFT98474.1"/>
    </source>
</evidence>
<dbReference type="AlphaFoldDB" id="A0A485LJ51"/>
<reference evidence="8" key="2">
    <citation type="submission" date="2019-06" db="EMBL/GenBank/DDBJ databases">
        <title>Genomics analysis of Aphanomyces spp. identifies a new class of oomycete effector associated with host adaptation.</title>
        <authorList>
            <person name="Gaulin E."/>
        </authorList>
    </citation>
    <scope>NUCLEOTIDE SEQUENCE</scope>
    <source>
        <strain evidence="8">CBS 578.67</strain>
    </source>
</reference>
<dbReference type="PANTHER" id="PTHR43353:SF5">
    <property type="entry name" value="SUCCINATE-SEMIALDEHYDE DEHYDROGENASE, MITOCHONDRIAL"/>
    <property type="match status" value="1"/>
</dbReference>
<sequence>MSAMVASFKGLLRRPDLLQVQGYIGGRWLDALSGNTYTIQDPSTDADLGAVAAMDEADTDAAIEIARDAFTSWKARTPFERSAILQTWDRLLRENAADLAMIMAKESGKPLAEAVGEVSYSADYLKFFAHEVLRNDGFVIPTHQHGRKLLAMRQPVGVCAMITPWNFPIGMLARKVAPALASGCTAVVKPAEATPLSALAFAKLGEEAGVPAGVLNILPAPRDAAPRIGTFLATHSTVRKLSFTGSTAVGKLLAAQSASTLKKVSMELGGNVPFIVFDDADLDDAVDGLVQGKFRNTGQTCVCPNRVFVQANVLPAFAAKLTARVAALQQGNAVTSGHPLGPLISTAAVAKASALVHQAVDAGATVLVGGAPNTALGSHYMQPTVVDGVTMEMDIATEEAFGPLVPLLAFDTEAQVIAAANATDTGLAAYCYTNNLGRAWRVSEELEAGMVGLNTGLISAAQAPFGGVKQSGLGREGSIVGLDDYTELKYVCMAGLGGRPS</sequence>
<dbReference type="GO" id="GO:0004777">
    <property type="term" value="F:succinate-semialdehyde dehydrogenase (NAD+) activity"/>
    <property type="evidence" value="ECO:0007669"/>
    <property type="project" value="UniProtKB-EC"/>
</dbReference>
<dbReference type="EMBL" id="CAADRA010007033">
    <property type="protein sequence ID" value="VFT98474.1"/>
    <property type="molecule type" value="Genomic_DNA"/>
</dbReference>
<dbReference type="FunFam" id="3.40.605.10:FF:000005">
    <property type="entry name" value="Succinate-semialdehyde dehydrogenase I"/>
    <property type="match status" value="1"/>
</dbReference>
<dbReference type="EMBL" id="VJMH01007007">
    <property type="protein sequence ID" value="KAF0686361.1"/>
    <property type="molecule type" value="Genomic_DNA"/>
</dbReference>
<gene>
    <name evidence="9" type="primary">Aste57867_21805</name>
    <name evidence="8" type="ORF">As57867_021736</name>
    <name evidence="9" type="ORF">ASTE57867_21805</name>
</gene>
<dbReference type="Gene3D" id="3.40.309.10">
    <property type="entry name" value="Aldehyde Dehydrogenase, Chain A, domain 2"/>
    <property type="match status" value="1"/>
</dbReference>
<evidence type="ECO:0000259" key="7">
    <source>
        <dbReference type="Pfam" id="PF00171"/>
    </source>
</evidence>